<evidence type="ECO:0000256" key="1">
    <source>
        <dbReference type="SAM" id="MobiDB-lite"/>
    </source>
</evidence>
<dbReference type="Proteomes" id="UP001437256">
    <property type="component" value="Unassembled WGS sequence"/>
</dbReference>
<dbReference type="EMBL" id="JBBXMP010000024">
    <property type="protein sequence ID" value="KAL0067667.1"/>
    <property type="molecule type" value="Genomic_DNA"/>
</dbReference>
<evidence type="ECO:0000313" key="2">
    <source>
        <dbReference type="EMBL" id="KAL0067667.1"/>
    </source>
</evidence>
<accession>A0ABR3A163</accession>
<organism evidence="2 3">
    <name type="scientific">Marasmius tenuissimus</name>
    <dbReference type="NCBI Taxonomy" id="585030"/>
    <lineage>
        <taxon>Eukaryota</taxon>
        <taxon>Fungi</taxon>
        <taxon>Dikarya</taxon>
        <taxon>Basidiomycota</taxon>
        <taxon>Agaricomycotina</taxon>
        <taxon>Agaricomycetes</taxon>
        <taxon>Agaricomycetidae</taxon>
        <taxon>Agaricales</taxon>
        <taxon>Marasmiineae</taxon>
        <taxon>Marasmiaceae</taxon>
        <taxon>Marasmius</taxon>
    </lineage>
</organism>
<protein>
    <submittedName>
        <fullName evidence="2">Uncharacterized protein</fullName>
    </submittedName>
</protein>
<keyword evidence="3" id="KW-1185">Reference proteome</keyword>
<reference evidence="2 3" key="1">
    <citation type="submission" date="2024-05" db="EMBL/GenBank/DDBJ databases">
        <title>A draft genome resource for the thread blight pathogen Marasmius tenuissimus strain MS-2.</title>
        <authorList>
            <person name="Yulfo-Soto G.E."/>
            <person name="Baruah I.K."/>
            <person name="Amoako-Attah I."/>
            <person name="Bukari Y."/>
            <person name="Meinhardt L.W."/>
            <person name="Bailey B.A."/>
            <person name="Cohen S.P."/>
        </authorList>
    </citation>
    <scope>NUCLEOTIDE SEQUENCE [LARGE SCALE GENOMIC DNA]</scope>
    <source>
        <strain evidence="2 3">MS-2</strain>
    </source>
</reference>
<feature type="compositionally biased region" description="Acidic residues" evidence="1">
    <location>
        <begin position="531"/>
        <end position="541"/>
    </location>
</feature>
<gene>
    <name evidence="2" type="ORF">AAF712_005382</name>
</gene>
<proteinExistence type="predicted"/>
<feature type="region of interest" description="Disordered" evidence="1">
    <location>
        <begin position="527"/>
        <end position="565"/>
    </location>
</feature>
<name>A0ABR3A163_9AGAR</name>
<comment type="caution">
    <text evidence="2">The sequence shown here is derived from an EMBL/GenBank/DDBJ whole genome shotgun (WGS) entry which is preliminary data.</text>
</comment>
<feature type="region of interest" description="Disordered" evidence="1">
    <location>
        <begin position="420"/>
        <end position="445"/>
    </location>
</feature>
<evidence type="ECO:0000313" key="3">
    <source>
        <dbReference type="Proteomes" id="UP001437256"/>
    </source>
</evidence>
<sequence length="565" mass="63534">MLLAQGTQLVDLTVASYETKSLSFSQRSDASLSRWPLPRRLSSWETTRLATVAQPPSPSTLDEEFARVKTGAEAPSISTTTQLDIKIHRSQEDFLSGSYVYELHPDLQKLCEGDESDDDLGYDPELVSDMPVVQLSSLQQDVASSEDSTYSEWDEENENDVLHFLYSLKHCILIESMDPKNAPHIVITPCEDTWDDQTVAWLNRVDVQSPGHLHVPPTDVSEYVVHPDHDYRTSHDTAKESKPSPVFNRNKFEDLINRSSAERLIMFEVILAVRRQLFKTVVFEASQVALSLRQHYDTHAVFEKFEKRFCWTDPAESLLSYYRGCHGTVFVDSAAPFLVPHIVISAPPPENPWYKWSNQVNSPQDCGFGQLLVVPACGIEFINEPEDACGDWASEVCEDVECYGDSFTSTIESYRMFMVGDPEDDEDHSPGPETPTDEQEEDDFKSSFDRALRFKLERSMDAGPSTYPPPSSCPDDVALARYRTGVSLGEFDSVENGDFDTLYDSSAVEAIPRPSCQPQAFSSTCANWSSLEDDGDSDEEGLPPLDEWYQSVLRRTDSMPSPIES</sequence>